<dbReference type="OrthoDB" id="9135395at2"/>
<dbReference type="EMBL" id="PHGZ01000008">
    <property type="protein sequence ID" value="PJG83340.1"/>
    <property type="molecule type" value="Genomic_DNA"/>
</dbReference>
<proteinExistence type="predicted"/>
<dbReference type="Proteomes" id="UP000230282">
    <property type="component" value="Unassembled WGS sequence"/>
</dbReference>
<accession>A0A2M8RWS0</accession>
<dbReference type="RefSeq" id="WP_100296278.1">
    <property type="nucleotide sequence ID" value="NZ_PHGZ01000008.1"/>
</dbReference>
<protein>
    <submittedName>
        <fullName evidence="1">Uncharacterized protein</fullName>
    </submittedName>
</protein>
<name>A0A2M8RWS0_9PAST</name>
<keyword evidence="2" id="KW-1185">Reference proteome</keyword>
<comment type="caution">
    <text evidence="1">The sequence shown here is derived from an EMBL/GenBank/DDBJ whole genome shotgun (WGS) entry which is preliminary data.</text>
</comment>
<sequence>MPIPKQLIETCPNCNWKADFINKTDCIVAVKICPKCGEKTQMKALSDFSLLEQLQLKLKNW</sequence>
<evidence type="ECO:0000313" key="1">
    <source>
        <dbReference type="EMBL" id="PJG83340.1"/>
    </source>
</evidence>
<reference evidence="1 2" key="1">
    <citation type="submission" date="2017-11" db="EMBL/GenBank/DDBJ databases">
        <title>Reclassification of Bisgaard taxon 5 as Caviibacterium pharyngocola gen. nov., sp. nov.</title>
        <authorList>
            <person name="Christensen H."/>
        </authorList>
    </citation>
    <scope>NUCLEOTIDE SEQUENCE [LARGE SCALE GENOMIC DNA]</scope>
    <source>
        <strain evidence="1 2">7_3</strain>
    </source>
</reference>
<gene>
    <name evidence="1" type="ORF">CVP04_04245</name>
</gene>
<dbReference type="AlphaFoldDB" id="A0A2M8RWS0"/>
<evidence type="ECO:0000313" key="2">
    <source>
        <dbReference type="Proteomes" id="UP000230282"/>
    </source>
</evidence>
<organism evidence="1 2">
    <name type="scientific">Caviibacterium pharyngocola</name>
    <dbReference type="NCBI Taxonomy" id="28159"/>
    <lineage>
        <taxon>Bacteria</taxon>
        <taxon>Pseudomonadati</taxon>
        <taxon>Pseudomonadota</taxon>
        <taxon>Gammaproteobacteria</taxon>
        <taxon>Pasteurellales</taxon>
        <taxon>Pasteurellaceae</taxon>
        <taxon>Caviibacterium</taxon>
    </lineage>
</organism>